<dbReference type="AlphaFoldDB" id="A0A9W5VBK8"/>
<sequence>MDDALTKILEKLDQLDKKVDTIGSEVKEIRKEMQAHRMEIDDNFTKLYKLVEDKDVEIDVLNKRVFKNETTVEKLKRQKH</sequence>
<evidence type="ECO:0000313" key="2">
    <source>
        <dbReference type="Proteomes" id="UP000013989"/>
    </source>
</evidence>
<name>A0A9W5VBK8_BACCE</name>
<dbReference type="RefSeq" id="WP_000340717.1">
    <property type="nucleotide sequence ID" value="NZ_KB976786.1"/>
</dbReference>
<organism evidence="1 2">
    <name type="scientific">Bacillus cereus ISP2954</name>
    <dbReference type="NCBI Taxonomy" id="1053215"/>
    <lineage>
        <taxon>Bacteria</taxon>
        <taxon>Bacillati</taxon>
        <taxon>Bacillota</taxon>
        <taxon>Bacilli</taxon>
        <taxon>Bacillales</taxon>
        <taxon>Bacillaceae</taxon>
        <taxon>Bacillus</taxon>
        <taxon>Bacillus cereus group</taxon>
    </lineage>
</organism>
<accession>A0A9W5VBK8</accession>
<comment type="caution">
    <text evidence="1">The sequence shown here is derived from an EMBL/GenBank/DDBJ whole genome shotgun (WGS) entry which is preliminary data.</text>
</comment>
<reference evidence="1 2" key="1">
    <citation type="submission" date="2012-12" db="EMBL/GenBank/DDBJ databases">
        <title>The Genome Sequence of Bacillus cereus ISP2954.</title>
        <authorList>
            <consortium name="The Broad Institute Genome Sequencing Platform"/>
            <consortium name="The Broad Institute Genome Sequencing Center for Infectious Disease"/>
            <person name="Feldgarden M."/>
            <person name="Van der Auwera G.A."/>
            <person name="Mahillon J."/>
            <person name="Duprez V."/>
            <person name="Timmery S."/>
            <person name="Mattelet C."/>
            <person name="Dierick K."/>
            <person name="Sun M."/>
            <person name="Yu Z."/>
            <person name="Zhu L."/>
            <person name="Hu X."/>
            <person name="Shank E.B."/>
            <person name="Swiecicka I."/>
            <person name="Hansen B.M."/>
            <person name="Andrup L."/>
            <person name="Walker B."/>
            <person name="Young S.K."/>
            <person name="Zeng Q."/>
            <person name="Gargeya S."/>
            <person name="Fitzgerald M."/>
            <person name="Haas B."/>
            <person name="Abouelleil A."/>
            <person name="Alvarado L."/>
            <person name="Arachchi H.M."/>
            <person name="Berlin A.M."/>
            <person name="Chapman S.B."/>
            <person name="Dewar J."/>
            <person name="Goldberg J."/>
            <person name="Griggs A."/>
            <person name="Gujja S."/>
            <person name="Hansen M."/>
            <person name="Howarth C."/>
            <person name="Imamovic A."/>
            <person name="Larimer J."/>
            <person name="McCowan C."/>
            <person name="Murphy C."/>
            <person name="Neiman D."/>
            <person name="Pearson M."/>
            <person name="Priest M."/>
            <person name="Roberts A."/>
            <person name="Saif S."/>
            <person name="Shea T."/>
            <person name="Sisk P."/>
            <person name="Sykes S."/>
            <person name="Wortman J."/>
            <person name="Nusbaum C."/>
            <person name="Birren B."/>
        </authorList>
    </citation>
    <scope>NUCLEOTIDE SEQUENCE [LARGE SCALE GENOMIC DNA]</scope>
    <source>
        <strain evidence="1 2">ISP2954</strain>
    </source>
</reference>
<proteinExistence type="predicted"/>
<dbReference type="EMBL" id="AHEJ01000138">
    <property type="protein sequence ID" value="EOP49234.1"/>
    <property type="molecule type" value="Genomic_DNA"/>
</dbReference>
<evidence type="ECO:0000313" key="1">
    <source>
        <dbReference type="EMBL" id="EOP49234.1"/>
    </source>
</evidence>
<protein>
    <submittedName>
        <fullName evidence="1">Uncharacterized protein</fullName>
    </submittedName>
</protein>
<dbReference type="Proteomes" id="UP000013989">
    <property type="component" value="Unassembled WGS sequence"/>
</dbReference>
<gene>
    <name evidence="1" type="ORF">IGU_06902</name>
</gene>